<organism evidence="2">
    <name type="scientific">Ajellomyces dermatitidis (strain ATCC 18188 / CBS 674.68)</name>
    <name type="common">Blastomyces dermatitidis</name>
    <dbReference type="NCBI Taxonomy" id="653446"/>
    <lineage>
        <taxon>Eukaryota</taxon>
        <taxon>Fungi</taxon>
        <taxon>Dikarya</taxon>
        <taxon>Ascomycota</taxon>
        <taxon>Pezizomycotina</taxon>
        <taxon>Eurotiomycetes</taxon>
        <taxon>Eurotiomycetidae</taxon>
        <taxon>Onygenales</taxon>
        <taxon>Ajellomycetaceae</taxon>
        <taxon>Blastomyces</taxon>
    </lineage>
</organism>
<evidence type="ECO:0000313" key="2">
    <source>
        <dbReference type="EMBL" id="KMW69372.1"/>
    </source>
</evidence>
<name>A0A0J9ETK0_AJEDA</name>
<sequence length="68" mass="7785">MTDFSKAEISDNIQVQTKQTLSTQCLGTGDHFPGHLNRTRWSRKRGQRHRRTNRSSLTDGPQSMARLS</sequence>
<reference evidence="2" key="1">
    <citation type="submission" date="2010-03" db="EMBL/GenBank/DDBJ databases">
        <title>Annotation of Blastomyces dermatitidis strain ATCC 18188.</title>
        <authorList>
            <consortium name="The Broad Institute Genome Sequencing Platform"/>
            <consortium name="Broad Institute Genome Sequencing Center for Infectious Disease."/>
            <person name="Cuomo C."/>
            <person name="Klein B."/>
            <person name="Sullivan T."/>
            <person name="Heitman J."/>
            <person name="Young S."/>
            <person name="Zeng Q."/>
            <person name="Gargeya S."/>
            <person name="Alvarado L."/>
            <person name="Berlin A.M."/>
            <person name="Chapman S.B."/>
            <person name="Chen Z."/>
            <person name="Freedman E."/>
            <person name="Gellesch M."/>
            <person name="Goldberg J."/>
            <person name="Griggs A."/>
            <person name="Gujja S."/>
            <person name="Heilman E."/>
            <person name="Heiman D."/>
            <person name="Howarth C."/>
            <person name="Mehta T."/>
            <person name="Neiman D."/>
            <person name="Pearson M."/>
            <person name="Roberts A."/>
            <person name="Saif S."/>
            <person name="Shea T."/>
            <person name="Shenoy N."/>
            <person name="Sisk P."/>
            <person name="Stolte C."/>
            <person name="Sykes S."/>
            <person name="White J."/>
            <person name="Yandava C."/>
            <person name="Haas B."/>
            <person name="Nusbaum C."/>
            <person name="Birren B."/>
        </authorList>
    </citation>
    <scope>NUCLEOTIDE SEQUENCE</scope>
    <source>
        <strain evidence="2">ATCC 18188</strain>
    </source>
</reference>
<accession>A0A0J9ETK0</accession>
<dbReference type="Proteomes" id="UP000007802">
    <property type="component" value="Unassembled WGS sequence"/>
</dbReference>
<dbReference type="AlphaFoldDB" id="A0A0J9ETK0"/>
<dbReference type="EMBL" id="GG749873">
    <property type="protein sequence ID" value="KMW69372.1"/>
    <property type="molecule type" value="Genomic_DNA"/>
</dbReference>
<evidence type="ECO:0000256" key="1">
    <source>
        <dbReference type="SAM" id="MobiDB-lite"/>
    </source>
</evidence>
<feature type="region of interest" description="Disordered" evidence="1">
    <location>
        <begin position="24"/>
        <end position="68"/>
    </location>
</feature>
<dbReference type="OrthoDB" id="10310523at2759"/>
<gene>
    <name evidence="2" type="ORF">BDDG_13523</name>
</gene>
<feature type="compositionally biased region" description="Basic residues" evidence="1">
    <location>
        <begin position="37"/>
        <end position="53"/>
    </location>
</feature>
<protein>
    <submittedName>
        <fullName evidence="2">Uncharacterized protein</fullName>
    </submittedName>
</protein>
<proteinExistence type="predicted"/>